<accession>A0ABQ0C601</accession>
<feature type="transmembrane region" description="Helical" evidence="4">
    <location>
        <begin position="353"/>
        <end position="373"/>
    </location>
</feature>
<gene>
    <name evidence="5" type="ORF">SIID45300_00623</name>
</gene>
<dbReference type="NCBIfam" id="NF033734">
    <property type="entry name" value="MFS_ArsJ"/>
    <property type="match status" value="1"/>
</dbReference>
<dbReference type="Gene3D" id="1.20.1250.20">
    <property type="entry name" value="MFS general substrate transporter like domains"/>
    <property type="match status" value="2"/>
</dbReference>
<dbReference type="RefSeq" id="WP_420904028.1">
    <property type="nucleotide sequence ID" value="NZ_BAAFGK010000002.1"/>
</dbReference>
<feature type="transmembrane region" description="Helical" evidence="4">
    <location>
        <begin position="51"/>
        <end position="74"/>
    </location>
</feature>
<dbReference type="Pfam" id="PF07690">
    <property type="entry name" value="MFS_1"/>
    <property type="match status" value="1"/>
</dbReference>
<evidence type="ECO:0000256" key="2">
    <source>
        <dbReference type="ARBA" id="ARBA00022989"/>
    </source>
</evidence>
<keyword evidence="6" id="KW-1185">Reference proteome</keyword>
<evidence type="ECO:0000313" key="5">
    <source>
        <dbReference type="EMBL" id="GAB0056317.1"/>
    </source>
</evidence>
<dbReference type="InterPro" id="IPR011701">
    <property type="entry name" value="MFS"/>
</dbReference>
<sequence>MSTETENGGTLGFRLYLVITLAYWAFTLTDGAIHMLVVLHFNGLGYTPMSIAFLFLFYEVFGILTNGVGGWIASRIGLNRTMVIGGFMQVFALGMLAMDPSWLTVGYVMTAMAISGVAKDLNKMSAKAGVRLVTPKGADSESRLFKWAAVLTGSKNTLKGAGFFLGALLLQLLGFQHTLMAMSGLLLVVYLLTWWALPGSMGVTKAKARISQLFSNTREINLLSAARFFLFGSRDVWFVVGLPVFLQSVVGWSHVSVGSFLAMWVVCYGFVQAGAPLLLRGRWHPAGTTARNVAFLLAAAPAGIALALLQGYDPALVLIVGLGVFGVLFAINSSVHSYLILSYSDNDKVAMNVGFYYSANAAGRLTGTLLSGWAFQNDGLTGCLWWSTGFVLGAALLSMLLPGERKAG</sequence>
<feature type="transmembrane region" description="Helical" evidence="4">
    <location>
        <begin position="291"/>
        <end position="309"/>
    </location>
</feature>
<feature type="transmembrane region" description="Helical" evidence="4">
    <location>
        <begin position="179"/>
        <end position="197"/>
    </location>
</feature>
<feature type="transmembrane region" description="Helical" evidence="4">
    <location>
        <begin position="236"/>
        <end position="255"/>
    </location>
</feature>
<evidence type="ECO:0000256" key="3">
    <source>
        <dbReference type="ARBA" id="ARBA00023136"/>
    </source>
</evidence>
<feature type="transmembrane region" description="Helical" evidence="4">
    <location>
        <begin position="15"/>
        <end position="39"/>
    </location>
</feature>
<keyword evidence="1 4" id="KW-0812">Transmembrane</keyword>
<evidence type="ECO:0008006" key="7">
    <source>
        <dbReference type="Google" id="ProtNLM"/>
    </source>
</evidence>
<protein>
    <recommendedName>
        <fullName evidence="7">MFS transporter</fullName>
    </recommendedName>
</protein>
<evidence type="ECO:0000256" key="4">
    <source>
        <dbReference type="SAM" id="Phobius"/>
    </source>
</evidence>
<dbReference type="PANTHER" id="PTHR23547">
    <property type="entry name" value="MAJOR FACILITATOR SUPERFAMILY DOMAIN, GENERAL SUBSTRATE TRANSPORTER"/>
    <property type="match status" value="1"/>
</dbReference>
<organism evidence="5 6">
    <name type="scientific">Candidatus Magnetaquiglobus chichijimensis</name>
    <dbReference type="NCBI Taxonomy" id="3141448"/>
    <lineage>
        <taxon>Bacteria</taxon>
        <taxon>Pseudomonadati</taxon>
        <taxon>Pseudomonadota</taxon>
        <taxon>Magnetococcia</taxon>
        <taxon>Magnetococcales</taxon>
        <taxon>Candidatus Magnetaquicoccaceae</taxon>
        <taxon>Candidatus Magnetaquiglobus</taxon>
    </lineage>
</organism>
<feature type="transmembrane region" description="Helical" evidence="4">
    <location>
        <begin position="81"/>
        <end position="98"/>
    </location>
</feature>
<evidence type="ECO:0000256" key="1">
    <source>
        <dbReference type="ARBA" id="ARBA00022692"/>
    </source>
</evidence>
<feature type="transmembrane region" description="Helical" evidence="4">
    <location>
        <begin position="261"/>
        <end position="279"/>
    </location>
</feature>
<keyword evidence="2 4" id="KW-1133">Transmembrane helix</keyword>
<dbReference type="SUPFAM" id="SSF103473">
    <property type="entry name" value="MFS general substrate transporter"/>
    <property type="match status" value="1"/>
</dbReference>
<keyword evidence="3 4" id="KW-0472">Membrane</keyword>
<feature type="transmembrane region" description="Helical" evidence="4">
    <location>
        <begin position="379"/>
        <end position="401"/>
    </location>
</feature>
<dbReference type="Proteomes" id="UP001628193">
    <property type="component" value="Unassembled WGS sequence"/>
</dbReference>
<comment type="caution">
    <text evidence="5">The sequence shown here is derived from an EMBL/GenBank/DDBJ whole genome shotgun (WGS) entry which is preliminary data.</text>
</comment>
<proteinExistence type="predicted"/>
<dbReference type="InterPro" id="IPR047769">
    <property type="entry name" value="MFS_ArsJ"/>
</dbReference>
<feature type="transmembrane region" description="Helical" evidence="4">
    <location>
        <begin position="315"/>
        <end position="341"/>
    </location>
</feature>
<reference evidence="5 6" key="1">
    <citation type="submission" date="2024-09" db="EMBL/GenBank/DDBJ databases">
        <title>Draft genome sequence of Candidatus Magnetaquicoccaceae bacterium FCR-1.</title>
        <authorList>
            <person name="Shimoshige H."/>
            <person name="Shimamura S."/>
            <person name="Taoka A."/>
            <person name="Kobayashi H."/>
            <person name="Maekawa T."/>
        </authorList>
    </citation>
    <scope>NUCLEOTIDE SEQUENCE [LARGE SCALE GENOMIC DNA]</scope>
    <source>
        <strain evidence="5 6">FCR-1</strain>
    </source>
</reference>
<name>A0ABQ0C601_9PROT</name>
<dbReference type="InterPro" id="IPR036259">
    <property type="entry name" value="MFS_trans_sf"/>
</dbReference>
<evidence type="ECO:0000313" key="6">
    <source>
        <dbReference type="Proteomes" id="UP001628193"/>
    </source>
</evidence>
<dbReference type="EMBL" id="BAAFGK010000002">
    <property type="protein sequence ID" value="GAB0056317.1"/>
    <property type="molecule type" value="Genomic_DNA"/>
</dbReference>
<dbReference type="PANTHER" id="PTHR23547:SF1">
    <property type="entry name" value="MAJOR FACILITATOR SUPERFAMILY MFS_1"/>
    <property type="match status" value="1"/>
</dbReference>